<dbReference type="EMBL" id="OU963862">
    <property type="protein sequence ID" value="CAH0381684.1"/>
    <property type="molecule type" value="Genomic_DNA"/>
</dbReference>
<evidence type="ECO:0000313" key="1">
    <source>
        <dbReference type="EMBL" id="CAH0381684.1"/>
    </source>
</evidence>
<accession>A0A9P0EY23</accession>
<gene>
    <name evidence="1" type="ORF">BEMITA_LOCUS1304</name>
</gene>
<sequence>MNQRPSQLVQWLIHNFILFFKLNIKIFAYHDVLG</sequence>
<keyword evidence="2" id="KW-1185">Reference proteome</keyword>
<evidence type="ECO:0000313" key="2">
    <source>
        <dbReference type="Proteomes" id="UP001152759"/>
    </source>
</evidence>
<name>A0A9P0EY23_BEMTA</name>
<protein>
    <submittedName>
        <fullName evidence="1">Uncharacterized protein</fullName>
    </submittedName>
</protein>
<dbReference type="AlphaFoldDB" id="A0A9P0EY23"/>
<dbReference type="Proteomes" id="UP001152759">
    <property type="component" value="Chromosome 1"/>
</dbReference>
<reference evidence="1" key="1">
    <citation type="submission" date="2021-12" db="EMBL/GenBank/DDBJ databases">
        <authorList>
            <person name="King R."/>
        </authorList>
    </citation>
    <scope>NUCLEOTIDE SEQUENCE</scope>
</reference>
<organism evidence="1 2">
    <name type="scientific">Bemisia tabaci</name>
    <name type="common">Sweetpotato whitefly</name>
    <name type="synonym">Aleurodes tabaci</name>
    <dbReference type="NCBI Taxonomy" id="7038"/>
    <lineage>
        <taxon>Eukaryota</taxon>
        <taxon>Metazoa</taxon>
        <taxon>Ecdysozoa</taxon>
        <taxon>Arthropoda</taxon>
        <taxon>Hexapoda</taxon>
        <taxon>Insecta</taxon>
        <taxon>Pterygota</taxon>
        <taxon>Neoptera</taxon>
        <taxon>Paraneoptera</taxon>
        <taxon>Hemiptera</taxon>
        <taxon>Sternorrhyncha</taxon>
        <taxon>Aleyrodoidea</taxon>
        <taxon>Aleyrodidae</taxon>
        <taxon>Aleyrodinae</taxon>
        <taxon>Bemisia</taxon>
    </lineage>
</organism>
<proteinExistence type="predicted"/>